<proteinExistence type="predicted"/>
<dbReference type="PANTHER" id="PTHR33018:SF34">
    <property type="entry name" value="OS02G0472350 PROTEIN"/>
    <property type="match status" value="1"/>
</dbReference>
<gene>
    <name evidence="2" type="ORF">Fmac_013551</name>
</gene>
<name>A0ABD1MTG0_9FABA</name>
<dbReference type="Proteomes" id="UP001603857">
    <property type="component" value="Unassembled WGS sequence"/>
</dbReference>
<dbReference type="PANTHER" id="PTHR33018">
    <property type="entry name" value="OS10G0338966 PROTEIN-RELATED"/>
    <property type="match status" value="1"/>
</dbReference>
<protein>
    <recommendedName>
        <fullName evidence="1">DUF8039 domain-containing protein</fullName>
    </recommendedName>
</protein>
<keyword evidence="3" id="KW-1185">Reference proteome</keyword>
<evidence type="ECO:0000313" key="2">
    <source>
        <dbReference type="EMBL" id="KAL2339105.1"/>
    </source>
</evidence>
<evidence type="ECO:0000259" key="1">
    <source>
        <dbReference type="Pfam" id="PF26133"/>
    </source>
</evidence>
<dbReference type="AlphaFoldDB" id="A0ABD1MTG0"/>
<feature type="domain" description="DUF8039" evidence="1">
    <location>
        <begin position="81"/>
        <end position="145"/>
    </location>
</feature>
<organism evidence="2 3">
    <name type="scientific">Flemingia macrophylla</name>
    <dbReference type="NCBI Taxonomy" id="520843"/>
    <lineage>
        <taxon>Eukaryota</taxon>
        <taxon>Viridiplantae</taxon>
        <taxon>Streptophyta</taxon>
        <taxon>Embryophyta</taxon>
        <taxon>Tracheophyta</taxon>
        <taxon>Spermatophyta</taxon>
        <taxon>Magnoliopsida</taxon>
        <taxon>eudicotyledons</taxon>
        <taxon>Gunneridae</taxon>
        <taxon>Pentapetalae</taxon>
        <taxon>rosids</taxon>
        <taxon>fabids</taxon>
        <taxon>Fabales</taxon>
        <taxon>Fabaceae</taxon>
        <taxon>Papilionoideae</taxon>
        <taxon>50 kb inversion clade</taxon>
        <taxon>NPAAA clade</taxon>
        <taxon>indigoferoid/millettioid clade</taxon>
        <taxon>Phaseoleae</taxon>
        <taxon>Flemingia</taxon>
    </lineage>
</organism>
<evidence type="ECO:0000313" key="3">
    <source>
        <dbReference type="Proteomes" id="UP001603857"/>
    </source>
</evidence>
<dbReference type="EMBL" id="JBGMDY010000004">
    <property type="protein sequence ID" value="KAL2339105.1"/>
    <property type="molecule type" value="Genomic_DNA"/>
</dbReference>
<dbReference type="InterPro" id="IPR058352">
    <property type="entry name" value="DUF8039"/>
</dbReference>
<accession>A0ABD1MTG0</accession>
<reference evidence="2 3" key="1">
    <citation type="submission" date="2024-08" db="EMBL/GenBank/DDBJ databases">
        <title>Insights into the chromosomal genome structure of Flemingia macrophylla.</title>
        <authorList>
            <person name="Ding Y."/>
            <person name="Zhao Y."/>
            <person name="Bi W."/>
            <person name="Wu M."/>
            <person name="Zhao G."/>
            <person name="Gong Y."/>
            <person name="Li W."/>
            <person name="Zhang P."/>
        </authorList>
    </citation>
    <scope>NUCLEOTIDE SEQUENCE [LARGE SCALE GENOMIC DNA]</scope>
    <source>
        <strain evidence="2">DYQJB</strain>
        <tissue evidence="2">Leaf</tissue>
    </source>
</reference>
<sequence>MQAKYTQDLTQMAQTIKAQIMDEVEQRMQSRMRARDGSLYEFIQQQQPTPPPHVSTWVSMWPPHPPHPAQKILLLLDGYVDAVAIGTTQPAASTVHHQILDDEWVRVSVDEVIHPEAPLPSTTAEFMTVGDVLHSYVPWPRRLIADMSSKVIKFDFFFS</sequence>
<comment type="caution">
    <text evidence="2">The sequence shown here is derived from an EMBL/GenBank/DDBJ whole genome shotgun (WGS) entry which is preliminary data.</text>
</comment>
<dbReference type="Pfam" id="PF26133">
    <property type="entry name" value="DUF8039"/>
    <property type="match status" value="1"/>
</dbReference>